<dbReference type="SMART" id="SM00855">
    <property type="entry name" value="PGAM"/>
    <property type="match status" value="1"/>
</dbReference>
<dbReference type="CDD" id="cd07067">
    <property type="entry name" value="HP_PGM_like"/>
    <property type="match status" value="1"/>
</dbReference>
<dbReference type="InterPro" id="IPR029033">
    <property type="entry name" value="His_PPase_superfam"/>
</dbReference>
<evidence type="ECO:0008006" key="3">
    <source>
        <dbReference type="Google" id="ProtNLM"/>
    </source>
</evidence>
<sequence length="211" mass="24450">MESINGVELSLYRHGVTKENLEKVYIGWTDVEVAEEGIELLNKTKLYRPEADRIIVSDLKRCVQSADFLFPEDKKVYHKGLREINFGSWEGRKADELAKREDFSAWLKNPEEMHPENGESFAEFSERIEAAWEMIREWSYQDGIEKIAILSHGGPIRKLLVALAPEKKSFWDWKPLHGQGMTLYWADREAFRRGERCTSLSAVPIMEKSNG</sequence>
<dbReference type="Gene3D" id="3.40.50.1240">
    <property type="entry name" value="Phosphoglycerate mutase-like"/>
    <property type="match status" value="1"/>
</dbReference>
<dbReference type="SUPFAM" id="SSF53254">
    <property type="entry name" value="Phosphoglycerate mutase-like"/>
    <property type="match status" value="1"/>
</dbReference>
<gene>
    <name evidence="1" type="ORF">KR50_00240</name>
</gene>
<evidence type="ECO:0000313" key="1">
    <source>
        <dbReference type="EMBL" id="KIL52695.1"/>
    </source>
</evidence>
<dbReference type="Proteomes" id="UP000031972">
    <property type="component" value="Unassembled WGS sequence"/>
</dbReference>
<dbReference type="RefSeq" id="WP_041053372.1">
    <property type="nucleotide sequence ID" value="NZ_JXRR01000001.1"/>
</dbReference>
<proteinExistence type="predicted"/>
<dbReference type="AlphaFoldDB" id="A0A0C2RR04"/>
<dbReference type="PANTHER" id="PTHR48100">
    <property type="entry name" value="BROAD-SPECIFICITY PHOSPHATASE YOR283W-RELATED"/>
    <property type="match status" value="1"/>
</dbReference>
<dbReference type="InterPro" id="IPR013078">
    <property type="entry name" value="His_Pase_superF_clade-1"/>
</dbReference>
<dbReference type="InterPro" id="IPR050275">
    <property type="entry name" value="PGM_Phosphatase"/>
</dbReference>
<dbReference type="Pfam" id="PF00300">
    <property type="entry name" value="His_Phos_1"/>
    <property type="match status" value="1"/>
</dbReference>
<keyword evidence="2" id="KW-1185">Reference proteome</keyword>
<dbReference type="GO" id="GO:0016791">
    <property type="term" value="F:phosphatase activity"/>
    <property type="evidence" value="ECO:0007669"/>
    <property type="project" value="TreeGrafter"/>
</dbReference>
<protein>
    <recommendedName>
        <fullName evidence="3">Phosphoglycerate mutase</fullName>
    </recommendedName>
</protein>
<organism evidence="1 2">
    <name type="scientific">Jeotgalibacillus campisalis</name>
    <dbReference type="NCBI Taxonomy" id="220754"/>
    <lineage>
        <taxon>Bacteria</taxon>
        <taxon>Bacillati</taxon>
        <taxon>Bacillota</taxon>
        <taxon>Bacilli</taxon>
        <taxon>Bacillales</taxon>
        <taxon>Caryophanaceae</taxon>
        <taxon>Jeotgalibacillus</taxon>
    </lineage>
</organism>
<dbReference type="OrthoDB" id="9783269at2"/>
<reference evidence="1 2" key="1">
    <citation type="submission" date="2015-01" db="EMBL/GenBank/DDBJ databases">
        <title>Jeotgalibacillus campisalis genome sequencing.</title>
        <authorList>
            <person name="Goh K.M."/>
            <person name="Chan K.-G."/>
            <person name="Yaakop A.S."/>
            <person name="Ee R."/>
            <person name="Gan H.M."/>
            <person name="Chan C.S."/>
        </authorList>
    </citation>
    <scope>NUCLEOTIDE SEQUENCE [LARGE SCALE GENOMIC DNA]</scope>
    <source>
        <strain evidence="1 2">SF-57</strain>
    </source>
</reference>
<dbReference type="EMBL" id="JXRR01000001">
    <property type="protein sequence ID" value="KIL52695.1"/>
    <property type="molecule type" value="Genomic_DNA"/>
</dbReference>
<evidence type="ECO:0000313" key="2">
    <source>
        <dbReference type="Proteomes" id="UP000031972"/>
    </source>
</evidence>
<dbReference type="GO" id="GO:0005737">
    <property type="term" value="C:cytoplasm"/>
    <property type="evidence" value="ECO:0007669"/>
    <property type="project" value="TreeGrafter"/>
</dbReference>
<dbReference type="PANTHER" id="PTHR48100:SF1">
    <property type="entry name" value="HISTIDINE PHOSPHATASE FAMILY PROTEIN-RELATED"/>
    <property type="match status" value="1"/>
</dbReference>
<dbReference type="PATRIC" id="fig|220754.4.peg.24"/>
<accession>A0A0C2RR04</accession>
<name>A0A0C2RR04_9BACL</name>
<comment type="caution">
    <text evidence="1">The sequence shown here is derived from an EMBL/GenBank/DDBJ whole genome shotgun (WGS) entry which is preliminary data.</text>
</comment>